<keyword evidence="4" id="KW-1185">Reference proteome</keyword>
<feature type="domain" description="CCHC-type" evidence="2">
    <location>
        <begin position="129"/>
        <end position="145"/>
    </location>
</feature>
<feature type="compositionally biased region" description="Basic and acidic residues" evidence="1">
    <location>
        <begin position="267"/>
        <end position="276"/>
    </location>
</feature>
<feature type="domain" description="CCHC-type" evidence="2">
    <location>
        <begin position="148"/>
        <end position="164"/>
    </location>
</feature>
<dbReference type="SUPFAM" id="SSF57756">
    <property type="entry name" value="Retrovirus zinc finger-like domains"/>
    <property type="match status" value="1"/>
</dbReference>
<feature type="compositionally biased region" description="Polar residues" evidence="1">
    <location>
        <begin position="241"/>
        <end position="251"/>
    </location>
</feature>
<evidence type="ECO:0000256" key="1">
    <source>
        <dbReference type="SAM" id="MobiDB-lite"/>
    </source>
</evidence>
<dbReference type="InterPro" id="IPR001878">
    <property type="entry name" value="Znf_CCHC"/>
</dbReference>
<feature type="region of interest" description="Disordered" evidence="1">
    <location>
        <begin position="170"/>
        <end position="296"/>
    </location>
</feature>
<dbReference type="GO" id="GO:0003723">
    <property type="term" value="F:RNA binding"/>
    <property type="evidence" value="ECO:0007669"/>
    <property type="project" value="InterPro"/>
</dbReference>
<feature type="compositionally biased region" description="Polar residues" evidence="1">
    <location>
        <begin position="280"/>
        <end position="296"/>
    </location>
</feature>
<comment type="caution">
    <text evidence="3">The sequence shown here is derived from an EMBL/GenBank/DDBJ whole genome shotgun (WGS) entry which is preliminary data.</text>
</comment>
<dbReference type="InterPro" id="IPR036875">
    <property type="entry name" value="Znf_CCHC_sf"/>
</dbReference>
<sequence length="296" mass="33313">MWRVYMSKPVDRAKLLVAGFSLRNKHVSPRDVHPFREHNGVRITVKDVPLLVDDSVIADGLKRYGAKLLGPLKRDRLRVDGRLTNCETGDRFGFMQEPANLNENIPRNVELGGRWRARVFYRNQTAEKKCLKCLSNGHLIANCTSDWRCSLCNQLGHKRADCADFEPDDANSKVTAQEEQDNSDVPLSEAEHSNNAGDEPEKEDTAPFRRQRQITDFTRKTNRKKKESNKTSEGQKAAMVTRSTARSSGRNRGTRVPEPPSSQVHAPDPRVEEPIRAGRNTWSTPPGSDVTSSALK</sequence>
<protein>
    <submittedName>
        <fullName evidence="3">Hypp9407 protein</fullName>
    </submittedName>
</protein>
<dbReference type="Gene3D" id="4.10.60.10">
    <property type="entry name" value="Zinc finger, CCHC-type"/>
    <property type="match status" value="1"/>
</dbReference>
<accession>A0A8S4MM84</accession>
<proteinExistence type="predicted"/>
<organism evidence="3 4">
    <name type="scientific">Branchiostoma lanceolatum</name>
    <name type="common">Common lancelet</name>
    <name type="synonym">Amphioxus lanceolatum</name>
    <dbReference type="NCBI Taxonomy" id="7740"/>
    <lineage>
        <taxon>Eukaryota</taxon>
        <taxon>Metazoa</taxon>
        <taxon>Chordata</taxon>
        <taxon>Cephalochordata</taxon>
        <taxon>Leptocardii</taxon>
        <taxon>Amphioxiformes</taxon>
        <taxon>Branchiostomatidae</taxon>
        <taxon>Branchiostoma</taxon>
    </lineage>
</organism>
<dbReference type="OrthoDB" id="3863715at2759"/>
<dbReference type="PANTHER" id="PTHR22639">
    <property type="entry name" value="GAG-RELATED PROTEIN"/>
    <property type="match status" value="1"/>
</dbReference>
<dbReference type="InterPro" id="IPR042509">
    <property type="entry name" value="ZCCHC3"/>
</dbReference>
<dbReference type="GO" id="GO:0008270">
    <property type="term" value="F:zinc ion binding"/>
    <property type="evidence" value="ECO:0007669"/>
    <property type="project" value="InterPro"/>
</dbReference>
<dbReference type="PANTHER" id="PTHR22639:SF3">
    <property type="entry name" value="ZINC FINGER CCHC DOMAIN-CONTAINING PROTEIN 3"/>
    <property type="match status" value="1"/>
</dbReference>
<evidence type="ECO:0000259" key="2">
    <source>
        <dbReference type="SMART" id="SM00343"/>
    </source>
</evidence>
<dbReference type="SMART" id="SM00343">
    <property type="entry name" value="ZnF_C2HC"/>
    <property type="match status" value="2"/>
</dbReference>
<evidence type="ECO:0000313" key="4">
    <source>
        <dbReference type="Proteomes" id="UP000838412"/>
    </source>
</evidence>
<dbReference type="Proteomes" id="UP000838412">
    <property type="component" value="Unassembled WGS sequence"/>
</dbReference>
<dbReference type="EMBL" id="CAKMNS010000088">
    <property type="protein sequence ID" value="CAH1276720.1"/>
    <property type="molecule type" value="Genomic_DNA"/>
</dbReference>
<gene>
    <name evidence="3" type="primary">Hypp9407</name>
    <name evidence="3" type="ORF">BLAG_LOCUS25810</name>
</gene>
<reference evidence="3" key="1">
    <citation type="submission" date="2022-01" db="EMBL/GenBank/DDBJ databases">
        <authorList>
            <person name="Braso-Vives M."/>
        </authorList>
    </citation>
    <scope>NUCLEOTIDE SEQUENCE</scope>
</reference>
<dbReference type="GO" id="GO:0002218">
    <property type="term" value="P:activation of innate immune response"/>
    <property type="evidence" value="ECO:0007669"/>
    <property type="project" value="InterPro"/>
</dbReference>
<evidence type="ECO:0000313" key="3">
    <source>
        <dbReference type="EMBL" id="CAH1276720.1"/>
    </source>
</evidence>
<dbReference type="AlphaFoldDB" id="A0A8S4MM84"/>
<name>A0A8S4MM84_BRALA</name>
<dbReference type="GO" id="GO:0003690">
    <property type="term" value="F:double-stranded DNA binding"/>
    <property type="evidence" value="ECO:0007669"/>
    <property type="project" value="InterPro"/>
</dbReference>